<organism evidence="2 3">
    <name type="scientific">Flavobacterium rivuli WB 3.3-2 = DSM 21788</name>
    <dbReference type="NCBI Taxonomy" id="1121895"/>
    <lineage>
        <taxon>Bacteria</taxon>
        <taxon>Pseudomonadati</taxon>
        <taxon>Bacteroidota</taxon>
        <taxon>Flavobacteriia</taxon>
        <taxon>Flavobacteriales</taxon>
        <taxon>Flavobacteriaceae</taxon>
        <taxon>Flavobacterium</taxon>
    </lineage>
</organism>
<evidence type="ECO:0000259" key="1">
    <source>
        <dbReference type="Pfam" id="PF07566"/>
    </source>
</evidence>
<dbReference type="Pfam" id="PF07566">
    <property type="entry name" value="DUF1543"/>
    <property type="match status" value="1"/>
</dbReference>
<dbReference type="Proteomes" id="UP000030152">
    <property type="component" value="Unassembled WGS sequence"/>
</dbReference>
<accession>A0A0A2M2Q3</accession>
<name>A0A0A2M2Q3_9FLAO</name>
<dbReference type="EMBL" id="JRLX01000009">
    <property type="protein sequence ID" value="KGO86544.1"/>
    <property type="molecule type" value="Genomic_DNA"/>
</dbReference>
<dbReference type="OrthoDB" id="850243at2"/>
<proteinExistence type="predicted"/>
<reference evidence="2 3" key="1">
    <citation type="submission" date="2013-09" db="EMBL/GenBank/DDBJ databases">
        <authorList>
            <person name="Zeng Z."/>
            <person name="Chen C."/>
        </authorList>
    </citation>
    <scope>NUCLEOTIDE SEQUENCE [LARGE SCALE GENOMIC DNA]</scope>
    <source>
        <strain evidence="2 3">WB 3.3-2</strain>
    </source>
</reference>
<dbReference type="Gene3D" id="3.10.20.10">
    <property type="match status" value="2"/>
</dbReference>
<keyword evidence="3" id="KW-1185">Reference proteome</keyword>
<gene>
    <name evidence="2" type="ORF">Q765_09960</name>
</gene>
<feature type="domain" description="DUF1543" evidence="1">
    <location>
        <begin position="20"/>
        <end position="68"/>
    </location>
</feature>
<evidence type="ECO:0000313" key="2">
    <source>
        <dbReference type="EMBL" id="KGO86544.1"/>
    </source>
</evidence>
<dbReference type="eggNOG" id="ENOG502ZCH2">
    <property type="taxonomic scope" value="Bacteria"/>
</dbReference>
<dbReference type="RefSeq" id="WP_026300104.1">
    <property type="nucleotide sequence ID" value="NZ_JRLX01000009.1"/>
</dbReference>
<sequence length="186" mass="21230">MNTNLNLYMVLLGCTPPGRLTEQHDIFFGIGKSVLDLKRDMYASWPDAGQLHGDSWRAVTHVNGYRISIVPKEEATEQPEKLFLINLGGYKPGEFEEYHYKALIVADTMSKAIKESKKTIFYKHYGFKGAESHIDEKYGLDVDDMHKVEDILPAHMKDKYHIKITKTDDGIEDDLHIGYLKLGKAL</sequence>
<evidence type="ECO:0000313" key="3">
    <source>
        <dbReference type="Proteomes" id="UP000030152"/>
    </source>
</evidence>
<comment type="caution">
    <text evidence="2">The sequence shown here is derived from an EMBL/GenBank/DDBJ whole genome shotgun (WGS) entry which is preliminary data.</text>
</comment>
<dbReference type="AlphaFoldDB" id="A0A0A2M2Q3"/>
<protein>
    <recommendedName>
        <fullName evidence="1">DUF1543 domain-containing protein</fullName>
    </recommendedName>
</protein>
<dbReference type="InterPro" id="IPR011440">
    <property type="entry name" value="DUF1543"/>
</dbReference>